<evidence type="ECO:0000313" key="3">
    <source>
        <dbReference type="Proteomes" id="UP000001137"/>
    </source>
</evidence>
<dbReference type="AlphaFoldDB" id="A8MAH9"/>
<organism evidence="2 3">
    <name type="scientific">Caldivirga maquilingensis (strain ATCC 700844 / DSM 13496 / JCM 10307 / IC-167)</name>
    <dbReference type="NCBI Taxonomy" id="397948"/>
    <lineage>
        <taxon>Archaea</taxon>
        <taxon>Thermoproteota</taxon>
        <taxon>Thermoprotei</taxon>
        <taxon>Thermoproteales</taxon>
        <taxon>Thermoproteaceae</taxon>
        <taxon>Caldivirga</taxon>
    </lineage>
</organism>
<dbReference type="eggNOG" id="arCOG10499">
    <property type="taxonomic scope" value="Archaea"/>
</dbReference>
<dbReference type="STRING" id="397948.Cmaq_1733"/>
<keyword evidence="3" id="KW-1185">Reference proteome</keyword>
<protein>
    <submittedName>
        <fullName evidence="2">Uncharacterized protein</fullName>
    </submittedName>
</protein>
<keyword evidence="1" id="KW-0812">Transmembrane</keyword>
<keyword evidence="1" id="KW-0472">Membrane</keyword>
<accession>A8MAH9</accession>
<dbReference type="EMBL" id="CP000852">
    <property type="protein sequence ID" value="ABW02556.1"/>
    <property type="molecule type" value="Genomic_DNA"/>
</dbReference>
<keyword evidence="1" id="KW-1133">Transmembrane helix</keyword>
<name>A8MAH9_CALMQ</name>
<dbReference type="KEGG" id="cma:Cmaq_1733"/>
<sequence>MHLIHVPKLPARVKRIMIIIGVAAVITAGILLYLSHVYLSLSSKHNATTLCLEFIGTLTEMNLVNKSSIVSMINNYTKIYHVSMKVTAYALNGTLLFSYGSYIPPILNGGQSSPSIISSSQVSILNYGVCQYYGKDLIWEVQIGTLPEALYLFVAGLALVFIGLALVAIGV</sequence>
<dbReference type="HOGENOM" id="CLU_1559398_0_0_2"/>
<evidence type="ECO:0000313" key="2">
    <source>
        <dbReference type="EMBL" id="ABW02556.1"/>
    </source>
</evidence>
<proteinExistence type="predicted"/>
<dbReference type="Proteomes" id="UP000001137">
    <property type="component" value="Chromosome"/>
</dbReference>
<feature type="transmembrane region" description="Helical" evidence="1">
    <location>
        <begin position="149"/>
        <end position="169"/>
    </location>
</feature>
<gene>
    <name evidence="2" type="ordered locus">Cmaq_1733</name>
</gene>
<reference evidence="2 3" key="1">
    <citation type="submission" date="2007-10" db="EMBL/GenBank/DDBJ databases">
        <title>Complete sequence of Caldivirga maquilingensis IC-167.</title>
        <authorList>
            <consortium name="US DOE Joint Genome Institute"/>
            <person name="Copeland A."/>
            <person name="Lucas S."/>
            <person name="Lapidus A."/>
            <person name="Barry K."/>
            <person name="Glavina del Rio T."/>
            <person name="Dalin E."/>
            <person name="Tice H."/>
            <person name="Pitluck S."/>
            <person name="Saunders E."/>
            <person name="Brettin T."/>
            <person name="Bruce D."/>
            <person name="Detter J.C."/>
            <person name="Han C."/>
            <person name="Schmutz J."/>
            <person name="Larimer F."/>
            <person name="Land M."/>
            <person name="Hauser L."/>
            <person name="Kyrpides N."/>
            <person name="Ivanova N."/>
            <person name="Biddle J.F."/>
            <person name="Zhang Z."/>
            <person name="Fitz-Gibbon S.T."/>
            <person name="Lowe T.M."/>
            <person name="Saltikov C."/>
            <person name="House C.H."/>
            <person name="Richardson P."/>
        </authorList>
    </citation>
    <scope>NUCLEOTIDE SEQUENCE [LARGE SCALE GENOMIC DNA]</scope>
    <source>
        <strain evidence="3">ATCC 700844 / DSM 13496 / JCM 10307 / IC-167</strain>
    </source>
</reference>
<feature type="transmembrane region" description="Helical" evidence="1">
    <location>
        <begin position="16"/>
        <end position="34"/>
    </location>
</feature>
<evidence type="ECO:0000256" key="1">
    <source>
        <dbReference type="SAM" id="Phobius"/>
    </source>
</evidence>